<evidence type="ECO:0000313" key="2">
    <source>
        <dbReference type="EMBL" id="OZG59083.1"/>
    </source>
</evidence>
<feature type="region of interest" description="Disordered" evidence="1">
    <location>
        <begin position="125"/>
        <end position="177"/>
    </location>
</feature>
<organism evidence="2 3">
    <name type="scientific">Bifidobacterium tissieri</name>
    <dbReference type="NCBI Taxonomy" id="1630162"/>
    <lineage>
        <taxon>Bacteria</taxon>
        <taxon>Bacillati</taxon>
        <taxon>Actinomycetota</taxon>
        <taxon>Actinomycetes</taxon>
        <taxon>Bifidobacteriales</taxon>
        <taxon>Bifidobacteriaceae</taxon>
        <taxon>Bifidobacterium</taxon>
    </lineage>
</organism>
<evidence type="ECO:0000256" key="1">
    <source>
        <dbReference type="SAM" id="MobiDB-lite"/>
    </source>
</evidence>
<keyword evidence="3" id="KW-1185">Reference proteome</keyword>
<dbReference type="Proteomes" id="UP000216444">
    <property type="component" value="Unassembled WGS sequence"/>
</dbReference>
<protein>
    <submittedName>
        <fullName evidence="2">Uncharacterized protein</fullName>
    </submittedName>
</protein>
<gene>
    <name evidence="2" type="ORF">BTIS_0236</name>
</gene>
<accession>A0A261FJD6</accession>
<evidence type="ECO:0000313" key="3">
    <source>
        <dbReference type="Proteomes" id="UP000216444"/>
    </source>
</evidence>
<name>A0A261FJD6_9BIFI</name>
<sequence length="276" mass="28310">MATKGPNNKLQMSPRPRDRKVIGVTCSDWDDAAVAAEVGAGAAANCADVPAAFPPAEPAPYGLPAPCAGVPHDDADDDDGEPPEYDVAAPEGFIVPQPDDAPAGCGVGAGAGEGLGLGLGLPQAEPFEAEDEGPGAGAGLPHGDAFDAEDEGDGAGAGLPHAEPLEDADEGAGAGEPHADEDLPCALWLCCDFDDVLEVFALFGFGVPHPPAFDVYGLDWLLRGMAYAPYLLNSPLRHRAQRSFCLRPTDALASDQCRPNGRNFFILSITLGLAAS</sequence>
<dbReference type="EMBL" id="MWWV01000002">
    <property type="protein sequence ID" value="OZG59083.1"/>
    <property type="molecule type" value="Genomic_DNA"/>
</dbReference>
<reference evidence="2 3" key="1">
    <citation type="journal article" date="2017" name="BMC Genomics">
        <title>Comparative genomic and phylogenomic analyses of the Bifidobacteriaceae family.</title>
        <authorList>
            <person name="Lugli G.A."/>
            <person name="Milani C."/>
            <person name="Turroni F."/>
            <person name="Duranti S."/>
            <person name="Mancabelli L."/>
            <person name="Mangifesta M."/>
            <person name="Ferrario C."/>
            <person name="Modesto M."/>
            <person name="Mattarelli P."/>
            <person name="Jiri K."/>
            <person name="van Sinderen D."/>
            <person name="Ventura M."/>
        </authorList>
    </citation>
    <scope>NUCLEOTIDE SEQUENCE [LARGE SCALE GENOMIC DNA]</scope>
    <source>
        <strain evidence="2 3">DSM 100201</strain>
    </source>
</reference>
<comment type="caution">
    <text evidence="2">The sequence shown here is derived from an EMBL/GenBank/DDBJ whole genome shotgun (WGS) entry which is preliminary data.</text>
</comment>
<proteinExistence type="predicted"/>
<dbReference type="AlphaFoldDB" id="A0A261FJD6"/>